<keyword evidence="2" id="KW-1185">Reference proteome</keyword>
<name>A0ACC2LNQ9_PERAE</name>
<evidence type="ECO:0000313" key="2">
    <source>
        <dbReference type="Proteomes" id="UP001234297"/>
    </source>
</evidence>
<evidence type="ECO:0000313" key="1">
    <source>
        <dbReference type="EMBL" id="KAJ8635070.1"/>
    </source>
</evidence>
<sequence length="557" mass="61929">MGKGRGQHLVMVPWLAFGHLIPFFHLSVALAKEGFRISFLSTPKNIQRLPKPPQDLTALITFVELPLPYVDGLQEGAEATVDLDIPNHDYLKMAFDLLRDPFRRFVTVHSPNWIIHDLLNHWTAEIAREMGLPFIPFSVFSATTLAFLGVLLPEEDRRESWPDSPRALTCSPPWIRFPSKVTLLPHEANGLFPAFYLPNGSGLSDIQRVVQAIHGCDAIAIRTCPEYEREYLDVNNKYPKPVIPVGLLPPEKTEEAGGGEWVEIFRWLDGKEARSVVFVGFGSECNLSRNDVYEIAHGLELSNLDFLWALRKPKWAADDGSDALPPGFVSRTTSRGVVSMGWAPQMEILAHPAIGGSLFHGGWGSIIETVQYGHALVVLPFINDQGLNARLAVEKGLALEVERDDDGSFHREAIARALRRAVVEEDGEHLRCRSREMMAIFSDQQLHHSASDDSRALGAKNHSPLEWVLQQNTEHVLLLRSALPCTSTGSFTIFGGPLEIMDLLHTDPFSGSRNLLQGRGEERGGGGRKREGGEGRPVAGLLPSRRLGGGRRRRRVF</sequence>
<proteinExistence type="predicted"/>
<dbReference type="EMBL" id="CM056811">
    <property type="protein sequence ID" value="KAJ8635070.1"/>
    <property type="molecule type" value="Genomic_DNA"/>
</dbReference>
<organism evidence="1 2">
    <name type="scientific">Persea americana</name>
    <name type="common">Avocado</name>
    <dbReference type="NCBI Taxonomy" id="3435"/>
    <lineage>
        <taxon>Eukaryota</taxon>
        <taxon>Viridiplantae</taxon>
        <taxon>Streptophyta</taxon>
        <taxon>Embryophyta</taxon>
        <taxon>Tracheophyta</taxon>
        <taxon>Spermatophyta</taxon>
        <taxon>Magnoliopsida</taxon>
        <taxon>Magnoliidae</taxon>
        <taxon>Laurales</taxon>
        <taxon>Lauraceae</taxon>
        <taxon>Persea</taxon>
    </lineage>
</organism>
<protein>
    <submittedName>
        <fullName evidence="1">Uncharacterized protein</fullName>
    </submittedName>
</protein>
<accession>A0ACC2LNQ9</accession>
<comment type="caution">
    <text evidence="1">The sequence shown here is derived from an EMBL/GenBank/DDBJ whole genome shotgun (WGS) entry which is preliminary data.</text>
</comment>
<dbReference type="Proteomes" id="UP001234297">
    <property type="component" value="Chromosome 3"/>
</dbReference>
<gene>
    <name evidence="1" type="ORF">MRB53_009337</name>
</gene>
<reference evidence="1 2" key="1">
    <citation type="journal article" date="2022" name="Hortic Res">
        <title>A haplotype resolved chromosomal level avocado genome allows analysis of novel avocado genes.</title>
        <authorList>
            <person name="Nath O."/>
            <person name="Fletcher S.J."/>
            <person name="Hayward A."/>
            <person name="Shaw L.M."/>
            <person name="Masouleh A.K."/>
            <person name="Furtado A."/>
            <person name="Henry R.J."/>
            <person name="Mitter N."/>
        </authorList>
    </citation>
    <scope>NUCLEOTIDE SEQUENCE [LARGE SCALE GENOMIC DNA]</scope>
    <source>
        <strain evidence="2">cv. Hass</strain>
    </source>
</reference>